<organism evidence="3 4">
    <name type="scientific">Ensete ventricosum</name>
    <name type="common">Abyssinian banana</name>
    <name type="synonym">Musa ensete</name>
    <dbReference type="NCBI Taxonomy" id="4639"/>
    <lineage>
        <taxon>Eukaryota</taxon>
        <taxon>Viridiplantae</taxon>
        <taxon>Streptophyta</taxon>
        <taxon>Embryophyta</taxon>
        <taxon>Tracheophyta</taxon>
        <taxon>Spermatophyta</taxon>
        <taxon>Magnoliopsida</taxon>
        <taxon>Liliopsida</taxon>
        <taxon>Zingiberales</taxon>
        <taxon>Musaceae</taxon>
        <taxon>Ensete</taxon>
    </lineage>
</organism>
<reference evidence="3 4" key="1">
    <citation type="submission" date="2022-12" db="EMBL/GenBank/DDBJ databases">
        <title>Chromosome-scale assembly of the Ensete ventricosum genome.</title>
        <authorList>
            <person name="Dussert Y."/>
            <person name="Stocks J."/>
            <person name="Wendawek A."/>
            <person name="Woldeyes F."/>
            <person name="Nichols R.A."/>
            <person name="Borrell J.S."/>
        </authorList>
    </citation>
    <scope>NUCLEOTIDE SEQUENCE [LARGE SCALE GENOMIC DNA]</scope>
    <source>
        <strain evidence="4">cv. Maze</strain>
        <tissue evidence="3">Seeds</tissue>
    </source>
</reference>
<dbReference type="PANTHER" id="PTHR21068">
    <property type="entry name" value="SPARTIN"/>
    <property type="match status" value="1"/>
</dbReference>
<dbReference type="PANTHER" id="PTHR21068:SF43">
    <property type="entry name" value="SPARTIN"/>
    <property type="match status" value="1"/>
</dbReference>
<comment type="caution">
    <text evidence="3">The sequence shown here is derived from an EMBL/GenBank/DDBJ whole genome shotgun (WGS) entry which is preliminary data.</text>
</comment>
<dbReference type="AlphaFoldDB" id="A0AAV8RFL2"/>
<feature type="compositionally biased region" description="Basic and acidic residues" evidence="1">
    <location>
        <begin position="52"/>
        <end position="62"/>
    </location>
</feature>
<feature type="compositionally biased region" description="Pro residues" evidence="1">
    <location>
        <begin position="8"/>
        <end position="24"/>
    </location>
</feature>
<dbReference type="GO" id="GO:0005886">
    <property type="term" value="C:plasma membrane"/>
    <property type="evidence" value="ECO:0007669"/>
    <property type="project" value="TreeGrafter"/>
</dbReference>
<evidence type="ECO:0000313" key="4">
    <source>
        <dbReference type="Proteomes" id="UP001222027"/>
    </source>
</evidence>
<sequence>MASTNPQIPQPSPPPFAPSAPPFPTTTTTSTATPSSSALYPSVDVSDFTEDLFPHNAEDDPKNPSLQPPSEETMLRIPGAFLHLIDKQRSVELASGNLSIAGLRQGDSFVAVLVRVGDTDDAVQWPLAHDEAAVKLDESHYFFSLHVPGETGDGGCGSPDVLSYGLTFASKGQETLLKELDAILESYSSFSVQKVRGKEPAEALDGSVAKEVTPTEVMEDSSKKEMMEERCVAYWTTLAPNVEDYNGLIAKVIAAGSGQLVKGILWCGDVTVERLKWGNDMLKKRMGPNEKPTEISPETWQRIQRVKRFTKMSEKVATGVLSGVVRVSGYFTGSVVNSRAGKKFFGLLPGEVVLASLDGFGKICDAFEVAGKNVFSTSSVVTTGLVSHRYGEQAAAAATQGLDAAGHAVGTAWAVFKIRKGIDPKSSIAPTTLAKSAAKAAASEIRSKRGKETCKN</sequence>
<feature type="domain" description="Senescence" evidence="2">
    <location>
        <begin position="252"/>
        <end position="439"/>
    </location>
</feature>
<accession>A0AAV8RFL2</accession>
<evidence type="ECO:0000313" key="3">
    <source>
        <dbReference type="EMBL" id="KAJ8497473.1"/>
    </source>
</evidence>
<dbReference type="EMBL" id="JAQQAF010000003">
    <property type="protein sequence ID" value="KAJ8497473.1"/>
    <property type="molecule type" value="Genomic_DNA"/>
</dbReference>
<evidence type="ECO:0000256" key="1">
    <source>
        <dbReference type="SAM" id="MobiDB-lite"/>
    </source>
</evidence>
<feature type="compositionally biased region" description="Low complexity" evidence="1">
    <location>
        <begin position="25"/>
        <end position="38"/>
    </location>
</feature>
<dbReference type="Pfam" id="PF06911">
    <property type="entry name" value="Senescence"/>
    <property type="match status" value="1"/>
</dbReference>
<protein>
    <recommendedName>
        <fullName evidence="2">Senescence domain-containing protein</fullName>
    </recommendedName>
</protein>
<feature type="region of interest" description="Disordered" evidence="1">
    <location>
        <begin position="1"/>
        <end position="71"/>
    </location>
</feature>
<dbReference type="InterPro" id="IPR045036">
    <property type="entry name" value="Spartin-like"/>
</dbReference>
<name>A0AAV8RFL2_ENSVE</name>
<evidence type="ECO:0000259" key="2">
    <source>
        <dbReference type="Pfam" id="PF06911"/>
    </source>
</evidence>
<gene>
    <name evidence="3" type="ORF">OPV22_008025</name>
</gene>
<keyword evidence="4" id="KW-1185">Reference proteome</keyword>
<dbReference type="Proteomes" id="UP001222027">
    <property type="component" value="Unassembled WGS sequence"/>
</dbReference>
<proteinExistence type="predicted"/>
<dbReference type="InterPro" id="IPR009686">
    <property type="entry name" value="Senescence/spartin_C"/>
</dbReference>